<dbReference type="GO" id="GO:0005102">
    <property type="term" value="F:signaling receptor binding"/>
    <property type="evidence" value="ECO:0007669"/>
    <property type="project" value="TreeGrafter"/>
</dbReference>
<comment type="subcellular location">
    <subcellularLocation>
        <location evidence="1">Membrane</location>
    </subcellularLocation>
</comment>
<feature type="coiled-coil region" evidence="10">
    <location>
        <begin position="352"/>
        <end position="435"/>
    </location>
</feature>
<evidence type="ECO:0000256" key="3">
    <source>
        <dbReference type="ARBA" id="ARBA00022729"/>
    </source>
</evidence>
<evidence type="ECO:0000256" key="7">
    <source>
        <dbReference type="ARBA" id="ARBA00023180"/>
    </source>
</evidence>
<keyword evidence="3" id="KW-0732">Signal</keyword>
<proteinExistence type="inferred from homology"/>
<dbReference type="GO" id="GO:0009897">
    <property type="term" value="C:external side of plasma membrane"/>
    <property type="evidence" value="ECO:0007669"/>
    <property type="project" value="TreeGrafter"/>
</dbReference>
<evidence type="ECO:0000256" key="4">
    <source>
        <dbReference type="ARBA" id="ARBA00022989"/>
    </source>
</evidence>
<accession>A0AAV1Q5F2</accession>
<evidence type="ECO:0000313" key="13">
    <source>
        <dbReference type="EMBL" id="CAK6979241.1"/>
    </source>
</evidence>
<evidence type="ECO:0000256" key="9">
    <source>
        <dbReference type="ARBA" id="ARBA00038221"/>
    </source>
</evidence>
<dbReference type="SUPFAM" id="SSF48726">
    <property type="entry name" value="Immunoglobulin"/>
    <property type="match status" value="2"/>
</dbReference>
<evidence type="ECO:0000259" key="12">
    <source>
        <dbReference type="PROSITE" id="PS50835"/>
    </source>
</evidence>
<protein>
    <submittedName>
        <fullName evidence="13">Butyrophilin subfamily 2 member A2-like</fullName>
    </submittedName>
</protein>
<keyword evidence="14" id="KW-1185">Reference proteome</keyword>
<dbReference type="EMBL" id="CAWUFR010000561">
    <property type="protein sequence ID" value="CAK6979241.1"/>
    <property type="molecule type" value="Genomic_DNA"/>
</dbReference>
<evidence type="ECO:0000256" key="5">
    <source>
        <dbReference type="ARBA" id="ARBA00023136"/>
    </source>
</evidence>
<comment type="similarity">
    <text evidence="9">Belongs to the SKINT family.</text>
</comment>
<evidence type="ECO:0000256" key="11">
    <source>
        <dbReference type="SAM" id="Phobius"/>
    </source>
</evidence>
<dbReference type="GO" id="GO:0050852">
    <property type="term" value="P:T cell receptor signaling pathway"/>
    <property type="evidence" value="ECO:0007669"/>
    <property type="project" value="TreeGrafter"/>
</dbReference>
<evidence type="ECO:0000256" key="10">
    <source>
        <dbReference type="SAM" id="Coils"/>
    </source>
</evidence>
<dbReference type="Pfam" id="PF22705">
    <property type="entry name" value="C2-set_3"/>
    <property type="match status" value="1"/>
</dbReference>
<evidence type="ECO:0000256" key="6">
    <source>
        <dbReference type="ARBA" id="ARBA00023157"/>
    </source>
</evidence>
<evidence type="ECO:0000256" key="1">
    <source>
        <dbReference type="ARBA" id="ARBA00004370"/>
    </source>
</evidence>
<keyword evidence="2 11" id="KW-0812">Transmembrane</keyword>
<sequence>MNQVKLKDATTLGSEREEKLNHYYLATHYQSAVDKPEQYQVRSQSMIYRLYLCSLNNRHIWQQNCIMLHQTNRPSLQSPLKIFGVLVLHVLLTHSCRGQSQLIGPSQPIVATVRHDVILPCQLQPAEDVSALTVEWTRSDLDSIYVHVCRAGQELMNTIHPSYRGRTSLFIDELKQGNISLKLSKVKLSDGGKYKCLIPKLNKESFVELVVGKCSGLPVISLAGIDRVRGGVVLQCESKGWYPQPEVIWLDSEGNLLSAGPTETIRGPDDLYTVSSRVTVENKHSNSFTCRVQQNNINQTRETHIVVPDDFFMAPSSCAACITTSVLFSVMFILAVAIFIWKWRYYKTEIKMDKKKENEEQLQTESKNIDDLELKLNKELQQKEEEKKNMEQLIDALVEQKKELVSQKEQITVQMEKTEELYKENNTKVNAVDEEISGKEGDKTENKALGYLKLKEIIKEANWNLDERRQEQQLLILNTDKLMERGDVEFKRMTDKKKQVENNVKEINKQLEKIYRQREEIQKKLESEEKGRGDTLTLPTEIKMHKKKENEEQLQTESKNIEDLELKLNKELQQKEEEKKNVEQLIDALVEQKKELVSQKEQITVQMEKTEELYKENNTKVNAVDEEISGKEGDKTENKATGYLKLKEIISETNWNLDERREEQQVLIFNTDKIMGRTDVELKRMTDKKKQVENNMKEINKQLEKIYRQREEIQKKLESEEKGLVFG</sequence>
<dbReference type="GO" id="GO:0001817">
    <property type="term" value="P:regulation of cytokine production"/>
    <property type="evidence" value="ECO:0007669"/>
    <property type="project" value="TreeGrafter"/>
</dbReference>
<dbReference type="GO" id="GO:0050863">
    <property type="term" value="P:regulation of T cell activation"/>
    <property type="evidence" value="ECO:0007669"/>
    <property type="project" value="UniProtKB-ARBA"/>
</dbReference>
<dbReference type="SMART" id="SM00409">
    <property type="entry name" value="IG"/>
    <property type="match status" value="2"/>
</dbReference>
<dbReference type="Pfam" id="PF07686">
    <property type="entry name" value="V-set"/>
    <property type="match status" value="1"/>
</dbReference>
<keyword evidence="5 11" id="KW-0472">Membrane</keyword>
<evidence type="ECO:0000256" key="8">
    <source>
        <dbReference type="ARBA" id="ARBA00023319"/>
    </source>
</evidence>
<dbReference type="InterPro" id="IPR003599">
    <property type="entry name" value="Ig_sub"/>
</dbReference>
<dbReference type="PANTHER" id="PTHR24100:SF151">
    <property type="entry name" value="ICOS LIGAND"/>
    <property type="match status" value="1"/>
</dbReference>
<dbReference type="PROSITE" id="PS50835">
    <property type="entry name" value="IG_LIKE"/>
    <property type="match status" value="2"/>
</dbReference>
<reference evidence="13 14" key="1">
    <citation type="submission" date="2024-01" db="EMBL/GenBank/DDBJ databases">
        <authorList>
            <person name="Alioto T."/>
            <person name="Alioto T."/>
            <person name="Gomez Garrido J."/>
        </authorList>
    </citation>
    <scope>NUCLEOTIDE SEQUENCE [LARGE SCALE GENOMIC DNA]</scope>
</reference>
<dbReference type="PANTHER" id="PTHR24100">
    <property type="entry name" value="BUTYROPHILIN"/>
    <property type="match status" value="1"/>
</dbReference>
<feature type="domain" description="Ig-like" evidence="12">
    <location>
        <begin position="218"/>
        <end position="306"/>
    </location>
</feature>
<feature type="transmembrane region" description="Helical" evidence="11">
    <location>
        <begin position="326"/>
        <end position="346"/>
    </location>
</feature>
<keyword evidence="10" id="KW-0175">Coiled coil</keyword>
<dbReference type="Proteomes" id="UP001314229">
    <property type="component" value="Unassembled WGS sequence"/>
</dbReference>
<keyword evidence="4 11" id="KW-1133">Transmembrane helix</keyword>
<dbReference type="InterPro" id="IPR053896">
    <property type="entry name" value="BTN3A2-like_Ig-C"/>
</dbReference>
<keyword evidence="6" id="KW-1015">Disulfide bond</keyword>
<dbReference type="InterPro" id="IPR013106">
    <property type="entry name" value="Ig_V-set"/>
</dbReference>
<dbReference type="FunFam" id="2.60.40.10:FF:000088">
    <property type="entry name" value="Butyrophilin subfamily 1 member A1"/>
    <property type="match status" value="1"/>
</dbReference>
<dbReference type="InterPro" id="IPR007110">
    <property type="entry name" value="Ig-like_dom"/>
</dbReference>
<name>A0AAV1Q5F2_SCOSC</name>
<keyword evidence="8" id="KW-0393">Immunoglobulin domain</keyword>
<dbReference type="InterPro" id="IPR013783">
    <property type="entry name" value="Ig-like_fold"/>
</dbReference>
<dbReference type="GO" id="GO:1903037">
    <property type="term" value="P:regulation of leukocyte cell-cell adhesion"/>
    <property type="evidence" value="ECO:0007669"/>
    <property type="project" value="UniProtKB-ARBA"/>
</dbReference>
<evidence type="ECO:0000256" key="2">
    <source>
        <dbReference type="ARBA" id="ARBA00022692"/>
    </source>
</evidence>
<dbReference type="AlphaFoldDB" id="A0AAV1Q5F2"/>
<comment type="caution">
    <text evidence="13">The sequence shown here is derived from an EMBL/GenBank/DDBJ whole genome shotgun (WGS) entry which is preliminary data.</text>
</comment>
<gene>
    <name evidence="13" type="ORF">FSCOSCO3_A031786</name>
</gene>
<feature type="coiled-coil region" evidence="10">
    <location>
        <begin position="675"/>
        <end position="723"/>
    </location>
</feature>
<dbReference type="Gene3D" id="2.60.40.10">
    <property type="entry name" value="Immunoglobulins"/>
    <property type="match status" value="2"/>
</dbReference>
<dbReference type="FunFam" id="2.60.40.10:FF:000142">
    <property type="entry name" value="V-set domain-containing T-cell activation inhibitor 1"/>
    <property type="match status" value="1"/>
</dbReference>
<feature type="domain" description="Ig-like" evidence="12">
    <location>
        <begin position="74"/>
        <end position="208"/>
    </location>
</feature>
<evidence type="ECO:0000313" key="14">
    <source>
        <dbReference type="Proteomes" id="UP001314229"/>
    </source>
</evidence>
<dbReference type="InterPro" id="IPR036179">
    <property type="entry name" value="Ig-like_dom_sf"/>
</dbReference>
<organism evidence="13 14">
    <name type="scientific">Scomber scombrus</name>
    <name type="common">Atlantic mackerel</name>
    <name type="synonym">Scomber vernalis</name>
    <dbReference type="NCBI Taxonomy" id="13677"/>
    <lineage>
        <taxon>Eukaryota</taxon>
        <taxon>Metazoa</taxon>
        <taxon>Chordata</taxon>
        <taxon>Craniata</taxon>
        <taxon>Vertebrata</taxon>
        <taxon>Euteleostomi</taxon>
        <taxon>Actinopterygii</taxon>
        <taxon>Neopterygii</taxon>
        <taxon>Teleostei</taxon>
        <taxon>Neoteleostei</taxon>
        <taxon>Acanthomorphata</taxon>
        <taxon>Pelagiaria</taxon>
        <taxon>Scombriformes</taxon>
        <taxon>Scombridae</taxon>
        <taxon>Scomber</taxon>
    </lineage>
</organism>
<dbReference type="GO" id="GO:0042110">
    <property type="term" value="P:T cell activation"/>
    <property type="evidence" value="ECO:0007669"/>
    <property type="project" value="UniProtKB-ARBA"/>
</dbReference>
<dbReference type="InterPro" id="IPR050504">
    <property type="entry name" value="IgSF_BTN/MOG"/>
</dbReference>
<feature type="coiled-coil region" evidence="10">
    <location>
        <begin position="490"/>
        <end position="627"/>
    </location>
</feature>
<keyword evidence="7" id="KW-0325">Glycoprotein</keyword>